<feature type="transmembrane region" description="Helical" evidence="4">
    <location>
        <begin position="80"/>
        <end position="99"/>
    </location>
</feature>
<dbReference type="GO" id="GO:0004177">
    <property type="term" value="F:aminopeptidase activity"/>
    <property type="evidence" value="ECO:0007669"/>
    <property type="project" value="UniProtKB-KW"/>
</dbReference>
<keyword evidence="4" id="KW-0812">Transmembrane</keyword>
<dbReference type="PANTHER" id="PTHR11731:SF200">
    <property type="entry name" value="DIPEPTIDYL PEPTIDASE 10, ISOFORM B"/>
    <property type="match status" value="1"/>
</dbReference>
<dbReference type="Pfam" id="PF00930">
    <property type="entry name" value="DPPIV_N"/>
    <property type="match status" value="1"/>
</dbReference>
<keyword evidence="1" id="KW-0645">Protease</keyword>
<reference evidence="6" key="1">
    <citation type="submission" date="2023-04" db="EMBL/GenBank/DDBJ databases">
        <title>Candida boidinii NBRC 10035.</title>
        <authorList>
            <person name="Ichikawa N."/>
            <person name="Sato H."/>
            <person name="Tonouchi N."/>
        </authorList>
    </citation>
    <scope>NUCLEOTIDE SEQUENCE</scope>
    <source>
        <strain evidence="6">NBRC 10035</strain>
    </source>
</reference>
<protein>
    <submittedName>
        <fullName evidence="6">Unnamed protein product</fullName>
    </submittedName>
</protein>
<keyword evidence="2" id="KW-0720">Serine protease</keyword>
<dbReference type="GO" id="GO:0008239">
    <property type="term" value="F:dipeptidyl-peptidase activity"/>
    <property type="evidence" value="ECO:0007669"/>
    <property type="project" value="TreeGrafter"/>
</dbReference>
<evidence type="ECO:0000256" key="1">
    <source>
        <dbReference type="ARBA" id="ARBA00022438"/>
    </source>
</evidence>
<evidence type="ECO:0000313" key="7">
    <source>
        <dbReference type="Proteomes" id="UP001165120"/>
    </source>
</evidence>
<dbReference type="InterPro" id="IPR050278">
    <property type="entry name" value="Serine_Prot_S9B/DPPIV"/>
</dbReference>
<sequence>MSQINESHSGTDPIDTLDENEKTLLNIHRHHGQTTNNTRDSTDSIYKSEYPIIPTLHHQDSKNDKIIHNSTKKNLNYLNFFKSFGLILIILLFGTGFLLQQFNNFYKTYLEIQNFKLNLKDPFPLLENYDVTTIKIPLTFSSVRNGTFRPETHRIQWIKSPDSATNDSGTYMLIDDNQYILKKLSDENFEKLLFKGDVISYGDTNHEIQDFILSDDLKFALLITDKKHHWRHSTFSSYWILNIESSQIQPLFKQSDFKDKICEDISIAKFSPDSTKIAFVFANNIYLKDLNNIAKQAIQVTFDGGENLFYGKPDWVYEEEVFESDFALWWSPNSNFISILRSNDTLVPTFPIPYFVQNENENNYSSYPNLLNIKYPKSGYPNPIVDLIVYDLNKKKIVTLNYDSDPFYHDNDISIDERLITAVSWVGDSHFLIRTTNRESDIMKIFYVDAISMESEITRIEGDLIGKNNNNNNNSKKWFEITHNIVYVPSNGEREFDGYLDVIDVDGYDHLGFFYPSNNSEPIVLTQGGWEVIDGASGYFN</sequence>
<dbReference type="GO" id="GO:0006508">
    <property type="term" value="P:proteolysis"/>
    <property type="evidence" value="ECO:0007669"/>
    <property type="project" value="InterPro"/>
</dbReference>
<dbReference type="EMBL" id="BSXN01001135">
    <property type="protein sequence ID" value="GME71748.1"/>
    <property type="molecule type" value="Genomic_DNA"/>
</dbReference>
<evidence type="ECO:0000256" key="3">
    <source>
        <dbReference type="ARBA" id="ARBA00023180"/>
    </source>
</evidence>
<dbReference type="SUPFAM" id="SSF82171">
    <property type="entry name" value="DPP6 N-terminal domain-like"/>
    <property type="match status" value="1"/>
</dbReference>
<proteinExistence type="predicted"/>
<organism evidence="6 7">
    <name type="scientific">Candida boidinii</name>
    <name type="common">Yeast</name>
    <dbReference type="NCBI Taxonomy" id="5477"/>
    <lineage>
        <taxon>Eukaryota</taxon>
        <taxon>Fungi</taxon>
        <taxon>Dikarya</taxon>
        <taxon>Ascomycota</taxon>
        <taxon>Saccharomycotina</taxon>
        <taxon>Pichiomycetes</taxon>
        <taxon>Pichiales</taxon>
        <taxon>Pichiaceae</taxon>
        <taxon>Ogataea</taxon>
        <taxon>Ogataea/Candida clade</taxon>
    </lineage>
</organism>
<keyword evidence="3" id="KW-0325">Glycoprotein</keyword>
<keyword evidence="1" id="KW-0031">Aminopeptidase</keyword>
<accession>A0A9W6SZS9</accession>
<feature type="domain" description="Dipeptidylpeptidase IV N-terminal" evidence="5">
    <location>
        <begin position="214"/>
        <end position="534"/>
    </location>
</feature>
<keyword evidence="1" id="KW-0378">Hydrolase</keyword>
<gene>
    <name evidence="6" type="ORF">Cboi02_000333400</name>
</gene>
<dbReference type="Proteomes" id="UP001165120">
    <property type="component" value="Unassembled WGS sequence"/>
</dbReference>
<evidence type="ECO:0000313" key="6">
    <source>
        <dbReference type="EMBL" id="GME71748.1"/>
    </source>
</evidence>
<dbReference type="Gene3D" id="2.140.10.30">
    <property type="entry name" value="Dipeptidylpeptidase IV, N-terminal domain"/>
    <property type="match status" value="1"/>
</dbReference>
<dbReference type="GO" id="GO:0005886">
    <property type="term" value="C:plasma membrane"/>
    <property type="evidence" value="ECO:0007669"/>
    <property type="project" value="TreeGrafter"/>
</dbReference>
<dbReference type="InterPro" id="IPR002469">
    <property type="entry name" value="Peptidase_S9B_N"/>
</dbReference>
<keyword evidence="7" id="KW-1185">Reference proteome</keyword>
<comment type="caution">
    <text evidence="6">The sequence shown here is derived from an EMBL/GenBank/DDBJ whole genome shotgun (WGS) entry which is preliminary data.</text>
</comment>
<evidence type="ECO:0000256" key="4">
    <source>
        <dbReference type="SAM" id="Phobius"/>
    </source>
</evidence>
<keyword evidence="4" id="KW-0472">Membrane</keyword>
<dbReference type="AlphaFoldDB" id="A0A9W6SZS9"/>
<name>A0A9W6SZS9_CANBO</name>
<dbReference type="GO" id="GO:0008236">
    <property type="term" value="F:serine-type peptidase activity"/>
    <property type="evidence" value="ECO:0007669"/>
    <property type="project" value="UniProtKB-KW"/>
</dbReference>
<evidence type="ECO:0000256" key="2">
    <source>
        <dbReference type="ARBA" id="ARBA00022825"/>
    </source>
</evidence>
<dbReference type="PANTHER" id="PTHR11731">
    <property type="entry name" value="PROTEASE FAMILY S9B,C DIPEPTIDYL-PEPTIDASE IV-RELATED"/>
    <property type="match status" value="1"/>
</dbReference>
<evidence type="ECO:0000259" key="5">
    <source>
        <dbReference type="Pfam" id="PF00930"/>
    </source>
</evidence>
<keyword evidence="4" id="KW-1133">Transmembrane helix</keyword>